<dbReference type="Pfam" id="PF06294">
    <property type="entry name" value="CH_2"/>
    <property type="match status" value="1"/>
</dbReference>
<dbReference type="GO" id="GO:0005930">
    <property type="term" value="C:axoneme"/>
    <property type="evidence" value="ECO:0007669"/>
    <property type="project" value="TreeGrafter"/>
</dbReference>
<dbReference type="PANTHER" id="PTHR12509">
    <property type="entry name" value="SPERMATOGENESIS-ASSOCIATED 4-RELATED"/>
    <property type="match status" value="1"/>
</dbReference>
<name>A0AAD5TYY6_9FUNG</name>
<dbReference type="Gene3D" id="1.10.418.10">
    <property type="entry name" value="Calponin-like domain"/>
    <property type="match status" value="1"/>
</dbReference>
<sequence length="196" mass="22835">MIGFQREVLKWLLSLNLSYSFKNPKRDFANGYLIAEIFNYHYPGELLIPCFYTGDSKEIKTKNWDQLQKFFKKNNIQIPNEAVHAIKNHHLNAAIYFIENTYTLLTGKTTQRPVEVEGERIPHFSLLTTSSIIRNLSESTSKAELILTAHNDYLKLIRNETAKKDFKITSQKIKDLKKEKVEQVSVIKHILVKQSH</sequence>
<feature type="domain" description="CH-like" evidence="1">
    <location>
        <begin position="8"/>
        <end position="102"/>
    </location>
</feature>
<accession>A0AAD5TYY6</accession>
<dbReference type="InterPro" id="IPR052111">
    <property type="entry name" value="Spermatogenesis_Ciliary_MAP"/>
</dbReference>
<keyword evidence="3" id="KW-1185">Reference proteome</keyword>
<protein>
    <submittedName>
        <fullName evidence="2">Spermatogenesis-associated protein 4</fullName>
    </submittedName>
</protein>
<dbReference type="PANTHER" id="PTHR12509:SF8">
    <property type="entry name" value="SPERMATOGENESIS-ASSOCIATED PROTEIN 4"/>
    <property type="match status" value="1"/>
</dbReference>
<dbReference type="SUPFAM" id="SSF47576">
    <property type="entry name" value="Calponin-homology domain, CH-domain"/>
    <property type="match status" value="1"/>
</dbReference>
<comment type="caution">
    <text evidence="2">The sequence shown here is derived from an EMBL/GenBank/DDBJ whole genome shotgun (WGS) entry which is preliminary data.</text>
</comment>
<dbReference type="AlphaFoldDB" id="A0AAD5TYY6"/>
<organism evidence="2 3">
    <name type="scientific">Clydaea vesicula</name>
    <dbReference type="NCBI Taxonomy" id="447962"/>
    <lineage>
        <taxon>Eukaryota</taxon>
        <taxon>Fungi</taxon>
        <taxon>Fungi incertae sedis</taxon>
        <taxon>Chytridiomycota</taxon>
        <taxon>Chytridiomycota incertae sedis</taxon>
        <taxon>Chytridiomycetes</taxon>
        <taxon>Lobulomycetales</taxon>
        <taxon>Lobulomycetaceae</taxon>
        <taxon>Clydaea</taxon>
    </lineage>
</organism>
<dbReference type="GO" id="GO:0008017">
    <property type="term" value="F:microtubule binding"/>
    <property type="evidence" value="ECO:0007669"/>
    <property type="project" value="TreeGrafter"/>
</dbReference>
<evidence type="ECO:0000313" key="2">
    <source>
        <dbReference type="EMBL" id="KAJ3217690.1"/>
    </source>
</evidence>
<reference evidence="2" key="1">
    <citation type="submission" date="2020-05" db="EMBL/GenBank/DDBJ databases">
        <title>Phylogenomic resolution of chytrid fungi.</title>
        <authorList>
            <person name="Stajich J.E."/>
            <person name="Amses K."/>
            <person name="Simmons R."/>
            <person name="Seto K."/>
            <person name="Myers J."/>
            <person name="Bonds A."/>
            <person name="Quandt C.A."/>
            <person name="Barry K."/>
            <person name="Liu P."/>
            <person name="Grigoriev I."/>
            <person name="Longcore J.E."/>
            <person name="James T.Y."/>
        </authorList>
    </citation>
    <scope>NUCLEOTIDE SEQUENCE</scope>
    <source>
        <strain evidence="2">JEL0476</strain>
    </source>
</reference>
<proteinExistence type="predicted"/>
<dbReference type="GO" id="GO:0051493">
    <property type="term" value="P:regulation of cytoskeleton organization"/>
    <property type="evidence" value="ECO:0007669"/>
    <property type="project" value="TreeGrafter"/>
</dbReference>
<gene>
    <name evidence="2" type="primary">SPATA4_2</name>
    <name evidence="2" type="ORF">HK099_005376</name>
</gene>
<dbReference type="InterPro" id="IPR010441">
    <property type="entry name" value="CH_2"/>
</dbReference>
<dbReference type="EMBL" id="JADGJW010000414">
    <property type="protein sequence ID" value="KAJ3217690.1"/>
    <property type="molecule type" value="Genomic_DNA"/>
</dbReference>
<evidence type="ECO:0000259" key="1">
    <source>
        <dbReference type="Pfam" id="PF06294"/>
    </source>
</evidence>
<dbReference type="InterPro" id="IPR036872">
    <property type="entry name" value="CH_dom_sf"/>
</dbReference>
<dbReference type="Proteomes" id="UP001211065">
    <property type="component" value="Unassembled WGS sequence"/>
</dbReference>
<evidence type="ECO:0000313" key="3">
    <source>
        <dbReference type="Proteomes" id="UP001211065"/>
    </source>
</evidence>